<protein>
    <submittedName>
        <fullName evidence="2">Uncharacterized protein</fullName>
    </submittedName>
</protein>
<reference evidence="2" key="2">
    <citation type="journal article" date="2024" name="Plant">
        <title>Genomic evolution and insights into agronomic trait innovations of Sesamum species.</title>
        <authorList>
            <person name="Miao H."/>
            <person name="Wang L."/>
            <person name="Qu L."/>
            <person name="Liu H."/>
            <person name="Sun Y."/>
            <person name="Le M."/>
            <person name="Wang Q."/>
            <person name="Wei S."/>
            <person name="Zheng Y."/>
            <person name="Lin W."/>
            <person name="Duan Y."/>
            <person name="Cao H."/>
            <person name="Xiong S."/>
            <person name="Wang X."/>
            <person name="Wei L."/>
            <person name="Li C."/>
            <person name="Ma Q."/>
            <person name="Ju M."/>
            <person name="Zhao R."/>
            <person name="Li G."/>
            <person name="Mu C."/>
            <person name="Tian Q."/>
            <person name="Mei H."/>
            <person name="Zhang T."/>
            <person name="Gao T."/>
            <person name="Zhang H."/>
        </authorList>
    </citation>
    <scope>NUCLEOTIDE SEQUENCE</scope>
    <source>
        <strain evidence="2">G02</strain>
    </source>
</reference>
<evidence type="ECO:0000313" key="2">
    <source>
        <dbReference type="EMBL" id="KAL0404719.1"/>
    </source>
</evidence>
<organism evidence="2">
    <name type="scientific">Sesamum radiatum</name>
    <name type="common">Black benniseed</name>
    <dbReference type="NCBI Taxonomy" id="300843"/>
    <lineage>
        <taxon>Eukaryota</taxon>
        <taxon>Viridiplantae</taxon>
        <taxon>Streptophyta</taxon>
        <taxon>Embryophyta</taxon>
        <taxon>Tracheophyta</taxon>
        <taxon>Spermatophyta</taxon>
        <taxon>Magnoliopsida</taxon>
        <taxon>eudicotyledons</taxon>
        <taxon>Gunneridae</taxon>
        <taxon>Pentapetalae</taxon>
        <taxon>asterids</taxon>
        <taxon>lamiids</taxon>
        <taxon>Lamiales</taxon>
        <taxon>Pedaliaceae</taxon>
        <taxon>Sesamum</taxon>
    </lineage>
</organism>
<proteinExistence type="predicted"/>
<dbReference type="EMBL" id="JACGWJ010000008">
    <property type="protein sequence ID" value="KAL0404719.1"/>
    <property type="molecule type" value="Genomic_DNA"/>
</dbReference>
<name>A0AAW2TJX2_SESRA</name>
<reference evidence="2" key="1">
    <citation type="submission" date="2020-06" db="EMBL/GenBank/DDBJ databases">
        <authorList>
            <person name="Li T."/>
            <person name="Hu X."/>
            <person name="Zhang T."/>
            <person name="Song X."/>
            <person name="Zhang H."/>
            <person name="Dai N."/>
            <person name="Sheng W."/>
            <person name="Hou X."/>
            <person name="Wei L."/>
        </authorList>
    </citation>
    <scope>NUCLEOTIDE SEQUENCE</scope>
    <source>
        <strain evidence="2">G02</strain>
        <tissue evidence="2">Leaf</tissue>
    </source>
</reference>
<feature type="region of interest" description="Disordered" evidence="1">
    <location>
        <begin position="139"/>
        <end position="169"/>
    </location>
</feature>
<feature type="compositionally biased region" description="Polar residues" evidence="1">
    <location>
        <begin position="139"/>
        <end position="152"/>
    </location>
</feature>
<accession>A0AAW2TJX2</accession>
<dbReference type="AlphaFoldDB" id="A0AAW2TJX2"/>
<sequence>MTFPDRLRPYAIRYPEPLYPSMLEVWGPIRQLAAPAQGHDDVYDVQNLHARPAPVRGGPDASIVLSGSTVVLSDSTVPLEQSHTHIANWDAVENVARGDGHPRLARSRTVADRRSLDMGSEVGGIGSWTDYIRHFGVQSYQGGHTNSEGDSTARSRRPQGLPPPRRNGP</sequence>
<evidence type="ECO:0000256" key="1">
    <source>
        <dbReference type="SAM" id="MobiDB-lite"/>
    </source>
</evidence>
<gene>
    <name evidence="2" type="ORF">Sradi_2112700</name>
</gene>
<feature type="compositionally biased region" description="Pro residues" evidence="1">
    <location>
        <begin position="160"/>
        <end position="169"/>
    </location>
</feature>
<comment type="caution">
    <text evidence="2">The sequence shown here is derived from an EMBL/GenBank/DDBJ whole genome shotgun (WGS) entry which is preliminary data.</text>
</comment>